<dbReference type="RefSeq" id="WP_191841834.1">
    <property type="nucleotide sequence ID" value="NZ_BAAALB010000016.1"/>
</dbReference>
<comment type="caution">
    <text evidence="4">The sequence shown here is derived from an EMBL/GenBank/DDBJ whole genome shotgun (WGS) entry which is preliminary data.</text>
</comment>
<dbReference type="Proteomes" id="UP000619293">
    <property type="component" value="Unassembled WGS sequence"/>
</dbReference>
<reference evidence="4 5" key="1">
    <citation type="submission" date="2021-01" db="EMBL/GenBank/DDBJ databases">
        <title>Whole genome shotgun sequence of Catellatospora chokoriensis NBRC 107358.</title>
        <authorList>
            <person name="Komaki H."/>
            <person name="Tamura T."/>
        </authorList>
    </citation>
    <scope>NUCLEOTIDE SEQUENCE [LARGE SCALE GENOMIC DNA]</scope>
    <source>
        <strain evidence="4 5">NBRC 107358</strain>
    </source>
</reference>
<feature type="signal peptide" evidence="2">
    <location>
        <begin position="1"/>
        <end position="23"/>
    </location>
</feature>
<name>A0A8J3JZZ3_9ACTN</name>
<proteinExistence type="predicted"/>
<dbReference type="PROSITE" id="PS51257">
    <property type="entry name" value="PROKAR_LIPOPROTEIN"/>
    <property type="match status" value="1"/>
</dbReference>
<dbReference type="AlphaFoldDB" id="A0A8J3JZZ3"/>
<evidence type="ECO:0000313" key="5">
    <source>
        <dbReference type="Proteomes" id="UP000619293"/>
    </source>
</evidence>
<keyword evidence="5" id="KW-1185">Reference proteome</keyword>
<protein>
    <recommendedName>
        <fullName evidence="3">DUF4352 domain-containing protein</fullName>
    </recommendedName>
</protein>
<dbReference type="EMBL" id="BONG01000033">
    <property type="protein sequence ID" value="GIF91514.1"/>
    <property type="molecule type" value="Genomic_DNA"/>
</dbReference>
<accession>A0A8J3JZZ3</accession>
<dbReference type="InterPro" id="IPR029051">
    <property type="entry name" value="DUF4352"/>
</dbReference>
<evidence type="ECO:0000256" key="2">
    <source>
        <dbReference type="SAM" id="SignalP"/>
    </source>
</evidence>
<dbReference type="InterPro" id="IPR029050">
    <property type="entry name" value="Immunoprotect_excell_Ig-like"/>
</dbReference>
<organism evidence="4 5">
    <name type="scientific">Catellatospora chokoriensis</name>
    <dbReference type="NCBI Taxonomy" id="310353"/>
    <lineage>
        <taxon>Bacteria</taxon>
        <taxon>Bacillati</taxon>
        <taxon>Actinomycetota</taxon>
        <taxon>Actinomycetes</taxon>
        <taxon>Micromonosporales</taxon>
        <taxon>Micromonosporaceae</taxon>
        <taxon>Catellatospora</taxon>
    </lineage>
</organism>
<evidence type="ECO:0000313" key="4">
    <source>
        <dbReference type="EMBL" id="GIF91514.1"/>
    </source>
</evidence>
<feature type="chain" id="PRO_5035279915" description="DUF4352 domain-containing protein" evidence="2">
    <location>
        <begin position="24"/>
        <end position="187"/>
    </location>
</feature>
<sequence length="187" mass="19316">MLRKNLLLTLAAAGAVVTMLACGAGSGDTSSSVTGGDAKPVESAAPEKTTAVAKIGQTVTLNNDGLGENDIVEITVTNAKQHTKEPGSFGSKPERGVFLVLDVTVVCKQGTYHANPYNFKFVAKDGTVSDGAFATFKPELHATDLSAGQKVAGKIVFDVSKAALTGGRIQVDGIGLDYDKPAAYWAL</sequence>
<keyword evidence="1 2" id="KW-0732">Signal</keyword>
<dbReference type="Gene3D" id="2.60.40.1240">
    <property type="match status" value="1"/>
</dbReference>
<gene>
    <name evidence="4" type="ORF">Cch02nite_49580</name>
</gene>
<feature type="domain" description="DUF4352" evidence="3">
    <location>
        <begin position="72"/>
        <end position="164"/>
    </location>
</feature>
<evidence type="ECO:0000256" key="1">
    <source>
        <dbReference type="ARBA" id="ARBA00022729"/>
    </source>
</evidence>
<dbReference type="Pfam" id="PF11611">
    <property type="entry name" value="DUF4352"/>
    <property type="match status" value="1"/>
</dbReference>
<evidence type="ECO:0000259" key="3">
    <source>
        <dbReference type="Pfam" id="PF11611"/>
    </source>
</evidence>